<dbReference type="SUPFAM" id="SSF50475">
    <property type="entry name" value="FMN-binding split barrel"/>
    <property type="match status" value="1"/>
</dbReference>
<evidence type="ECO:0000313" key="2">
    <source>
        <dbReference type="Proteomes" id="UP000460549"/>
    </source>
</evidence>
<dbReference type="Proteomes" id="UP000460549">
    <property type="component" value="Unassembled WGS sequence"/>
</dbReference>
<dbReference type="InterPro" id="IPR012349">
    <property type="entry name" value="Split_barrel_FMN-bd"/>
</dbReference>
<dbReference type="Gene3D" id="2.30.110.10">
    <property type="entry name" value="Electron Transport, Fmn-binding Protein, Chain A"/>
    <property type="match status" value="1"/>
</dbReference>
<dbReference type="PANTHER" id="PTHR34071:SF2">
    <property type="entry name" value="FLAVIN-NUCLEOTIDE-BINDING PROTEIN"/>
    <property type="match status" value="1"/>
</dbReference>
<reference evidence="1 2" key="1">
    <citation type="submission" date="2019-08" db="EMBL/GenBank/DDBJ databases">
        <title>In-depth cultivation of the pig gut microbiome towards novel bacterial diversity and tailored functional studies.</title>
        <authorList>
            <person name="Wylensek D."/>
            <person name="Hitch T.C.A."/>
            <person name="Clavel T."/>
        </authorList>
    </citation>
    <scope>NUCLEOTIDE SEQUENCE [LARGE SCALE GENOMIC DNA]</scope>
    <source>
        <strain evidence="1 2">NM-380-WT-3C1</strain>
    </source>
</reference>
<dbReference type="RefSeq" id="WP_154425884.1">
    <property type="nucleotide sequence ID" value="NZ_VUNN01000016.1"/>
</dbReference>
<dbReference type="InterPro" id="IPR024747">
    <property type="entry name" value="Pyridox_Oxase-rel"/>
</dbReference>
<sequence>MRRKDREVTNREDILRIIKEAKYLHLALFDGAYPYIVSLHYGFTNDDHFVFYMHSAKEGHKIDLIKNNSNAAITLESNVVLQESENACAYTSTFSSIFAKGEVALVEDLNEKRIALELIMENQSGKHFEITDSMCDSVHIIKFVAKELSAKEKK</sequence>
<dbReference type="PANTHER" id="PTHR34071">
    <property type="entry name" value="5-NITROIMIDAZOLE ANTIBIOTICS RESISTANCE PROTEIN, NIMA-FAMILY-RELATED PROTEIN-RELATED"/>
    <property type="match status" value="1"/>
</dbReference>
<name>A0A7X2PDB1_9SPIO</name>
<dbReference type="AlphaFoldDB" id="A0A7X2PDB1"/>
<comment type="caution">
    <text evidence="1">The sequence shown here is derived from an EMBL/GenBank/DDBJ whole genome shotgun (WGS) entry which is preliminary data.</text>
</comment>
<dbReference type="EMBL" id="VUNN01000016">
    <property type="protein sequence ID" value="MSU06764.1"/>
    <property type="molecule type" value="Genomic_DNA"/>
</dbReference>
<gene>
    <name evidence="1" type="ORF">FYJ80_08245</name>
</gene>
<keyword evidence="2" id="KW-1185">Reference proteome</keyword>
<protein>
    <submittedName>
        <fullName evidence="1">Pyridoxamine 5'-phosphate oxidase family protein</fullName>
    </submittedName>
</protein>
<accession>A0A7X2PDB1</accession>
<organism evidence="1 2">
    <name type="scientific">Bullifex porci</name>
    <dbReference type="NCBI Taxonomy" id="2606638"/>
    <lineage>
        <taxon>Bacteria</taxon>
        <taxon>Pseudomonadati</taxon>
        <taxon>Spirochaetota</taxon>
        <taxon>Spirochaetia</taxon>
        <taxon>Spirochaetales</taxon>
        <taxon>Spirochaetaceae</taxon>
        <taxon>Bullifex</taxon>
    </lineage>
</organism>
<proteinExistence type="predicted"/>
<dbReference type="Pfam" id="PF12900">
    <property type="entry name" value="Pyridox_ox_2"/>
    <property type="match status" value="1"/>
</dbReference>
<evidence type="ECO:0000313" key="1">
    <source>
        <dbReference type="EMBL" id="MSU06764.1"/>
    </source>
</evidence>